<dbReference type="EMBL" id="BSXN01000279">
    <property type="protein sequence ID" value="GME67903.1"/>
    <property type="molecule type" value="Genomic_DNA"/>
</dbReference>
<evidence type="ECO:0000313" key="7">
    <source>
        <dbReference type="Proteomes" id="UP001165120"/>
    </source>
</evidence>
<feature type="region of interest" description="Disordered" evidence="4">
    <location>
        <begin position="577"/>
        <end position="600"/>
    </location>
</feature>
<dbReference type="InterPro" id="IPR000235">
    <property type="entry name" value="Ribosomal_uS7"/>
</dbReference>
<feature type="compositionally biased region" description="Basic and acidic residues" evidence="4">
    <location>
        <begin position="577"/>
        <end position="590"/>
    </location>
</feature>
<sequence>MLSISKNCIRQRYLSNVLKTSLRFNSNSTGDKSAPGNKNEIEIDPLLEPYYDAEVNQDGIYVNKVNQNQEELFKLSNFSKNLNEVKLKKSDLVDSKLKLLSKSYGLEYTELIKLFNAKLINKQKLIDSNLNKIELVLKNYDNLLVNSTNLNKINENLIYEIIENYLLSNYNSKLFTEFNKIDPFFNKLIQNFIISKNESDLVLVFNYLNDSDKKITKFLDDETNFKQVSKLLSDKLGLTTGTTTTTTTTTTTAPQSIPTTDSFNKVKGEEFLNTLFNYFNSFNDIKETELFSYLSNTDSSFAKLLKDYSELESNNEEIEITEELINSKYNNILNYISNENSTIFKKLNLKNDESLNNILNKDKPIQFELISNLLNYQLDPLNNSIFNKLIEIDSKLTNELIELSKIDENLENSNDLIQIKNVEIDHILNSKDSKIFNALNNIDSTEYKSLKKIVDSELERCEKIIPLDELLEFLIIENTNEETKNSELVNNILNFIKEKDLKFYEILSNINFKELSNLSEEETLDNKDLLNLENYYNDENSNIFKILNNIEGFNTENNELFDLLYKDNEILKDQVKELESQDKSESESKETNTQFPTGINNISTTNSPILNEIQLLNLQNEDQSILTQDERNINEHFDLWLESINELQKDLENDSLFQINESLINESEKVLYKFDPSEEQLNKSESLKSVSLPNEKDEVLDLCVNLIMKDGLKNKAKTQLNKALYLIYLELRKNPVDILKEALDMAAPLVITKVIKTGFAKNYSVPIPLTPRQRNRMAFNWILSSCDSKASNDFSVRLSEEIIQIIGGKSKLFDKKQLAHRLAITNRSYLKI</sequence>
<dbReference type="PANTHER" id="PTHR11205">
    <property type="entry name" value="RIBOSOMAL PROTEIN S7"/>
    <property type="match status" value="1"/>
</dbReference>
<gene>
    <name evidence="6" type="ORF">Cboi02_000124900</name>
</gene>
<dbReference type="AlphaFoldDB" id="A0A9W6WFA9"/>
<feature type="compositionally biased region" description="Polar residues" evidence="4">
    <location>
        <begin position="591"/>
        <end position="600"/>
    </location>
</feature>
<organism evidence="6 7">
    <name type="scientific">Candida boidinii</name>
    <name type="common">Yeast</name>
    <dbReference type="NCBI Taxonomy" id="5477"/>
    <lineage>
        <taxon>Eukaryota</taxon>
        <taxon>Fungi</taxon>
        <taxon>Dikarya</taxon>
        <taxon>Ascomycota</taxon>
        <taxon>Saccharomycotina</taxon>
        <taxon>Pichiomycetes</taxon>
        <taxon>Pichiales</taxon>
        <taxon>Pichiaceae</taxon>
        <taxon>Ogataea</taxon>
        <taxon>Ogataea/Candida clade</taxon>
    </lineage>
</organism>
<dbReference type="GO" id="GO:0005840">
    <property type="term" value="C:ribosome"/>
    <property type="evidence" value="ECO:0007669"/>
    <property type="project" value="UniProtKB-KW"/>
</dbReference>
<comment type="caution">
    <text evidence="6">The sequence shown here is derived from an EMBL/GenBank/DDBJ whole genome shotgun (WGS) entry which is preliminary data.</text>
</comment>
<proteinExistence type="inferred from homology"/>
<name>A0A9W6WFA9_CANBO</name>
<dbReference type="InterPro" id="IPR023798">
    <property type="entry name" value="Ribosomal_uS7_dom"/>
</dbReference>
<protein>
    <submittedName>
        <fullName evidence="6">Unnamed protein product</fullName>
    </submittedName>
</protein>
<dbReference type="InterPro" id="IPR036823">
    <property type="entry name" value="Ribosomal_uS7_dom_sf"/>
</dbReference>
<evidence type="ECO:0000256" key="4">
    <source>
        <dbReference type="SAM" id="MobiDB-lite"/>
    </source>
</evidence>
<dbReference type="Pfam" id="PF00177">
    <property type="entry name" value="Ribosomal_S7"/>
    <property type="match status" value="1"/>
</dbReference>
<evidence type="ECO:0000259" key="5">
    <source>
        <dbReference type="Pfam" id="PF00177"/>
    </source>
</evidence>
<dbReference type="GO" id="GO:1990904">
    <property type="term" value="C:ribonucleoprotein complex"/>
    <property type="evidence" value="ECO:0007669"/>
    <property type="project" value="UniProtKB-KW"/>
</dbReference>
<accession>A0A9W6WFA9</accession>
<reference evidence="6" key="1">
    <citation type="submission" date="2023-04" db="EMBL/GenBank/DDBJ databases">
        <title>Candida boidinii NBRC 10035.</title>
        <authorList>
            <person name="Ichikawa N."/>
            <person name="Sato H."/>
            <person name="Tonouchi N."/>
        </authorList>
    </citation>
    <scope>NUCLEOTIDE SEQUENCE</scope>
    <source>
        <strain evidence="6">NBRC 10035</strain>
    </source>
</reference>
<keyword evidence="7" id="KW-1185">Reference proteome</keyword>
<dbReference type="GO" id="GO:0006412">
    <property type="term" value="P:translation"/>
    <property type="evidence" value="ECO:0007669"/>
    <property type="project" value="InterPro"/>
</dbReference>
<keyword evidence="3" id="KW-0687">Ribonucleoprotein</keyword>
<evidence type="ECO:0000256" key="3">
    <source>
        <dbReference type="ARBA" id="ARBA00023274"/>
    </source>
</evidence>
<keyword evidence="2" id="KW-0689">Ribosomal protein</keyword>
<comment type="similarity">
    <text evidence="1">Belongs to the universal ribosomal protein uS7 family.</text>
</comment>
<dbReference type="SUPFAM" id="SSF47973">
    <property type="entry name" value="Ribosomal protein S7"/>
    <property type="match status" value="1"/>
</dbReference>
<dbReference type="Gene3D" id="1.10.455.10">
    <property type="entry name" value="Ribosomal protein S7 domain"/>
    <property type="match status" value="1"/>
</dbReference>
<evidence type="ECO:0000256" key="1">
    <source>
        <dbReference type="ARBA" id="ARBA00007151"/>
    </source>
</evidence>
<dbReference type="Proteomes" id="UP001165120">
    <property type="component" value="Unassembled WGS sequence"/>
</dbReference>
<evidence type="ECO:0000256" key="2">
    <source>
        <dbReference type="ARBA" id="ARBA00022980"/>
    </source>
</evidence>
<dbReference type="CDD" id="cd14868">
    <property type="entry name" value="uS7_Mitochondria_Fungi"/>
    <property type="match status" value="1"/>
</dbReference>
<feature type="domain" description="Small ribosomal subunit protein uS7" evidence="5">
    <location>
        <begin position="689"/>
        <end position="827"/>
    </location>
</feature>
<evidence type="ECO:0000313" key="6">
    <source>
        <dbReference type="EMBL" id="GME67903.1"/>
    </source>
</evidence>
<dbReference type="InterPro" id="IPR047988">
    <property type="entry name" value="Ribosomal_uS7m_fungi"/>
</dbReference>